<dbReference type="CDD" id="cd00118">
    <property type="entry name" value="LysM"/>
    <property type="match status" value="1"/>
</dbReference>
<protein>
    <submittedName>
        <fullName evidence="1">LysM domain-containing protein</fullName>
    </submittedName>
</protein>
<dbReference type="RefSeq" id="WP_127048491.1">
    <property type="nucleotide sequence ID" value="NZ_RZGZ01000002.1"/>
</dbReference>
<dbReference type="EMBL" id="RZGZ01000002">
    <property type="protein sequence ID" value="RUR01208.1"/>
    <property type="molecule type" value="Genomic_DNA"/>
</dbReference>
<dbReference type="InterPro" id="IPR018392">
    <property type="entry name" value="LysM"/>
</dbReference>
<reference evidence="1 2" key="1">
    <citation type="submission" date="2018-12" db="EMBL/GenBank/DDBJ databases">
        <authorList>
            <person name="Li F."/>
        </authorList>
    </citation>
    <scope>NUCLEOTIDE SEQUENCE [LARGE SCALE GENOMIC DNA]</scope>
    <source>
        <strain evidence="1 2">EGI 6500705</strain>
    </source>
</reference>
<keyword evidence="2" id="KW-1185">Reference proteome</keyword>
<sequence>MTTSGKNATGLSVTAVAGVLAYGFVLLFAPAGQPADIVAATPAAEPVVESTPDVELAEATESAEPADPFELPDGYVDVGHGEAIPAGGHGDCEASAYIWIGSDNGEPVHAEMEGADLVDMGPQEMAMGTVEPDEQGRPLMYTVAPGDVLAVIGYRFCLYYGGSLALLNNYPGGAEIQPGDVLILNADYATDFVYPY</sequence>
<evidence type="ECO:0000313" key="2">
    <source>
        <dbReference type="Proteomes" id="UP000274909"/>
    </source>
</evidence>
<dbReference type="AlphaFoldDB" id="A0A433JS58"/>
<dbReference type="Proteomes" id="UP000274909">
    <property type="component" value="Unassembled WGS sequence"/>
</dbReference>
<proteinExistence type="predicted"/>
<accession>A0A433JS58</accession>
<organism evidence="1 2">
    <name type="scientific">Labedella endophytica</name>
    <dbReference type="NCBI Taxonomy" id="1523160"/>
    <lineage>
        <taxon>Bacteria</taxon>
        <taxon>Bacillati</taxon>
        <taxon>Actinomycetota</taxon>
        <taxon>Actinomycetes</taxon>
        <taxon>Micrococcales</taxon>
        <taxon>Microbacteriaceae</taxon>
        <taxon>Labedella</taxon>
    </lineage>
</organism>
<comment type="caution">
    <text evidence="1">The sequence shown here is derived from an EMBL/GenBank/DDBJ whole genome shotgun (WGS) entry which is preliminary data.</text>
</comment>
<evidence type="ECO:0000313" key="1">
    <source>
        <dbReference type="EMBL" id="RUR01208.1"/>
    </source>
</evidence>
<dbReference type="OrthoDB" id="5079710at2"/>
<name>A0A433JS58_9MICO</name>
<gene>
    <name evidence="1" type="ORF">ELQ94_06740</name>
</gene>